<evidence type="ECO:0008006" key="3">
    <source>
        <dbReference type="Google" id="ProtNLM"/>
    </source>
</evidence>
<sequence length="200" mass="22315">MIPQEAVRPSLRLHGLVEKQIDIIGGSAFGGHNISGHRAYARAAIEKHPRQREEPEIAFREGEVEYPDHNNTLVISVRIANALVKRVMVDIGSSIVILYFDAFQKLSLIKKDLNPMASALIGFIEDSIYPLGTTTLSITIREEPRSKIVMVTVMAVGLPSAYNVILDRLTLNKLRVVISTYHQTMKFPTRARVGEVRSDP</sequence>
<dbReference type="PANTHER" id="PTHR33240:SF8">
    <property type="entry name" value="OS03G0439900 PROTEIN"/>
    <property type="match status" value="1"/>
</dbReference>
<protein>
    <recommendedName>
        <fullName evidence="3">Reverse transcriptase domain-containing protein</fullName>
    </recommendedName>
</protein>
<accession>A0A427AF46</accession>
<dbReference type="InterPro" id="IPR021109">
    <property type="entry name" value="Peptidase_aspartic_dom_sf"/>
</dbReference>
<dbReference type="Proteomes" id="UP000287651">
    <property type="component" value="Unassembled WGS sequence"/>
</dbReference>
<evidence type="ECO:0000313" key="2">
    <source>
        <dbReference type="Proteomes" id="UP000287651"/>
    </source>
</evidence>
<name>A0A427AF46_ENSVE</name>
<evidence type="ECO:0000313" key="1">
    <source>
        <dbReference type="EMBL" id="RRT74802.1"/>
    </source>
</evidence>
<dbReference type="PANTHER" id="PTHR33240">
    <property type="entry name" value="OS08G0508500 PROTEIN"/>
    <property type="match status" value="1"/>
</dbReference>
<proteinExistence type="predicted"/>
<organism evidence="1 2">
    <name type="scientific">Ensete ventricosum</name>
    <name type="common">Abyssinian banana</name>
    <name type="synonym">Musa ensete</name>
    <dbReference type="NCBI Taxonomy" id="4639"/>
    <lineage>
        <taxon>Eukaryota</taxon>
        <taxon>Viridiplantae</taxon>
        <taxon>Streptophyta</taxon>
        <taxon>Embryophyta</taxon>
        <taxon>Tracheophyta</taxon>
        <taxon>Spermatophyta</taxon>
        <taxon>Magnoliopsida</taxon>
        <taxon>Liliopsida</taxon>
        <taxon>Zingiberales</taxon>
        <taxon>Musaceae</taxon>
        <taxon>Ensete</taxon>
    </lineage>
</organism>
<reference evidence="1 2" key="1">
    <citation type="journal article" date="2014" name="Agronomy (Basel)">
        <title>A Draft Genome Sequence for Ensete ventricosum, the Drought-Tolerant Tree Against Hunger.</title>
        <authorList>
            <person name="Harrison J."/>
            <person name="Moore K.A."/>
            <person name="Paszkiewicz K."/>
            <person name="Jones T."/>
            <person name="Grant M."/>
            <person name="Ambacheew D."/>
            <person name="Muzemil S."/>
            <person name="Studholme D.J."/>
        </authorList>
    </citation>
    <scope>NUCLEOTIDE SEQUENCE [LARGE SCALE GENOMIC DNA]</scope>
</reference>
<dbReference type="Gene3D" id="2.40.70.10">
    <property type="entry name" value="Acid Proteases"/>
    <property type="match status" value="1"/>
</dbReference>
<dbReference type="AlphaFoldDB" id="A0A427AF46"/>
<comment type="caution">
    <text evidence="1">The sequence shown here is derived from an EMBL/GenBank/DDBJ whole genome shotgun (WGS) entry which is preliminary data.</text>
</comment>
<dbReference type="EMBL" id="AMZH03002671">
    <property type="protein sequence ID" value="RRT74802.1"/>
    <property type="molecule type" value="Genomic_DNA"/>
</dbReference>
<gene>
    <name evidence="1" type="ORF">B296_00001597</name>
</gene>